<protein>
    <submittedName>
        <fullName evidence="1">Uncharacterized protein</fullName>
    </submittedName>
</protein>
<dbReference type="Proteomes" id="UP000095751">
    <property type="component" value="Unassembled WGS sequence"/>
</dbReference>
<dbReference type="AlphaFoldDB" id="A0A1E7FTV7"/>
<accession>A0A1E7FTV7</accession>
<dbReference type="EMBL" id="KV784354">
    <property type="protein sequence ID" value="OEU21582.1"/>
    <property type="molecule type" value="Genomic_DNA"/>
</dbReference>
<keyword evidence="2" id="KW-1185">Reference proteome</keyword>
<dbReference type="InParanoid" id="A0A1E7FTV7"/>
<organism evidence="1 2">
    <name type="scientific">Fragilariopsis cylindrus CCMP1102</name>
    <dbReference type="NCBI Taxonomy" id="635003"/>
    <lineage>
        <taxon>Eukaryota</taxon>
        <taxon>Sar</taxon>
        <taxon>Stramenopiles</taxon>
        <taxon>Ochrophyta</taxon>
        <taxon>Bacillariophyta</taxon>
        <taxon>Bacillariophyceae</taxon>
        <taxon>Bacillariophycidae</taxon>
        <taxon>Bacillariales</taxon>
        <taxon>Bacillariaceae</taxon>
        <taxon>Fragilariopsis</taxon>
    </lineage>
</organism>
<name>A0A1E7FTV7_9STRA</name>
<proteinExistence type="predicted"/>
<reference evidence="1 2" key="1">
    <citation type="submission" date="2016-09" db="EMBL/GenBank/DDBJ databases">
        <title>Extensive genetic diversity and differential bi-allelic expression allows diatom success in the polar Southern Ocean.</title>
        <authorList>
            <consortium name="DOE Joint Genome Institute"/>
            <person name="Mock T."/>
            <person name="Otillar R.P."/>
            <person name="Strauss J."/>
            <person name="Dupont C."/>
            <person name="Frickenhaus S."/>
            <person name="Maumus F."/>
            <person name="Mcmullan M."/>
            <person name="Sanges R."/>
            <person name="Schmutz J."/>
            <person name="Toseland A."/>
            <person name="Valas R."/>
            <person name="Veluchamy A."/>
            <person name="Ward B.J."/>
            <person name="Allen A."/>
            <person name="Barry K."/>
            <person name="Falciatore A."/>
            <person name="Ferrante M."/>
            <person name="Fortunato A.E."/>
            <person name="Gloeckner G."/>
            <person name="Gruber A."/>
            <person name="Hipkin R."/>
            <person name="Janech M."/>
            <person name="Kroth P."/>
            <person name="Leese F."/>
            <person name="Lindquist E."/>
            <person name="Lyon B.R."/>
            <person name="Martin J."/>
            <person name="Mayer C."/>
            <person name="Parker M."/>
            <person name="Quesneville H."/>
            <person name="Raymond J."/>
            <person name="Uhlig C."/>
            <person name="Valentin K.U."/>
            <person name="Worden A.Z."/>
            <person name="Armbrust E.V."/>
            <person name="Bowler C."/>
            <person name="Green B."/>
            <person name="Moulton V."/>
            <person name="Van Oosterhout C."/>
            <person name="Grigoriev I."/>
        </authorList>
    </citation>
    <scope>NUCLEOTIDE SEQUENCE [LARGE SCALE GENOMIC DNA]</scope>
    <source>
        <strain evidence="1 2">CCMP1102</strain>
    </source>
</reference>
<gene>
    <name evidence="1" type="ORF">FRACYDRAFT_235208</name>
</gene>
<dbReference type="KEGG" id="fcy:FRACYDRAFT_235208"/>
<sequence>MDNSNSNSKKDENIWRFGRVSGATNFGFTKCTGLYKCILCNYMAEQWLNEAEKDAHGLGSHHSDIAIKLAIGQMKRIDDLTGMDGVKYDLQRLGYAIPDSIKELFVKYFMDEGTNQTYWIEARQLCDSYMAKEPLVLLELALWKTACLCNPSSQEDFTASRMIQFYLHGGWKKNKTASRHNQLIEVVLTNVLPFLGFRSNNKIIANGTKKRKLLSA</sequence>
<evidence type="ECO:0000313" key="2">
    <source>
        <dbReference type="Proteomes" id="UP000095751"/>
    </source>
</evidence>
<evidence type="ECO:0000313" key="1">
    <source>
        <dbReference type="EMBL" id="OEU21582.1"/>
    </source>
</evidence>